<organism evidence="2 3">
    <name type="scientific">Natrarchaeobius halalkaliphilus</name>
    <dbReference type="NCBI Taxonomy" id="1679091"/>
    <lineage>
        <taxon>Archaea</taxon>
        <taxon>Methanobacteriati</taxon>
        <taxon>Methanobacteriota</taxon>
        <taxon>Stenosarchaea group</taxon>
        <taxon>Halobacteria</taxon>
        <taxon>Halobacteriales</taxon>
        <taxon>Natrialbaceae</taxon>
        <taxon>Natrarchaeobius</taxon>
    </lineage>
</organism>
<comment type="caution">
    <text evidence="2">The sequence shown here is derived from an EMBL/GenBank/DDBJ whole genome shotgun (WGS) entry which is preliminary data.</text>
</comment>
<evidence type="ECO:0008006" key="4">
    <source>
        <dbReference type="Google" id="ProtNLM"/>
    </source>
</evidence>
<dbReference type="RefSeq" id="WP_124179311.1">
    <property type="nucleotide sequence ID" value="NZ_REFY01000006.1"/>
</dbReference>
<feature type="transmembrane region" description="Helical" evidence="1">
    <location>
        <begin position="69"/>
        <end position="90"/>
    </location>
</feature>
<keyword evidence="1" id="KW-0812">Transmembrane</keyword>
<keyword evidence="1" id="KW-0472">Membrane</keyword>
<feature type="transmembrane region" description="Helical" evidence="1">
    <location>
        <begin position="39"/>
        <end position="57"/>
    </location>
</feature>
<evidence type="ECO:0000313" key="2">
    <source>
        <dbReference type="EMBL" id="RQG86913.1"/>
    </source>
</evidence>
<feature type="transmembrane region" description="Helical" evidence="1">
    <location>
        <begin position="12"/>
        <end position="33"/>
    </location>
</feature>
<sequence length="137" mass="14076">MSERKETVRHGFAVAGVVTGLLAGGLVVLSGGLETTGERAMILWLAVAGGALFVAGVRERFPLGVVTVGWPRVAAFGLALLALGSSVIGFTQLFTGPSGLGILNVVVALFVAMYVGVVALECLLGGVRMDEETFVVE</sequence>
<reference evidence="2 3" key="1">
    <citation type="submission" date="2018-10" db="EMBL/GenBank/DDBJ databases">
        <title>Natrarchaeobius chitinivorans gen. nov., sp. nov., and Natrarchaeobius haloalkaliphilus sp. nov., alkaliphilic, chitin-utilizing haloarchaea from hypersaline alkaline lakes.</title>
        <authorList>
            <person name="Sorokin D.Y."/>
            <person name="Elcheninov A.G."/>
            <person name="Kostrikina N.A."/>
            <person name="Bale N.J."/>
            <person name="Sinninghe Damste J.S."/>
            <person name="Khijniak T.V."/>
            <person name="Kublanov I.V."/>
            <person name="Toshchakov S.V."/>
        </authorList>
    </citation>
    <scope>NUCLEOTIDE SEQUENCE [LARGE SCALE GENOMIC DNA]</scope>
    <source>
        <strain evidence="2 3">AArcht-Sl</strain>
    </source>
</reference>
<name>A0A3N6MRM2_9EURY</name>
<dbReference type="Proteomes" id="UP000273828">
    <property type="component" value="Unassembled WGS sequence"/>
</dbReference>
<dbReference type="OrthoDB" id="206295at2157"/>
<dbReference type="InterPro" id="IPR058307">
    <property type="entry name" value="DUF7994"/>
</dbReference>
<feature type="transmembrane region" description="Helical" evidence="1">
    <location>
        <begin position="102"/>
        <end position="124"/>
    </location>
</feature>
<keyword evidence="1" id="KW-1133">Transmembrane helix</keyword>
<evidence type="ECO:0000256" key="1">
    <source>
        <dbReference type="SAM" id="Phobius"/>
    </source>
</evidence>
<dbReference type="AlphaFoldDB" id="A0A3N6MRM2"/>
<proteinExistence type="predicted"/>
<dbReference type="EMBL" id="REFY01000006">
    <property type="protein sequence ID" value="RQG86913.1"/>
    <property type="molecule type" value="Genomic_DNA"/>
</dbReference>
<keyword evidence="3" id="KW-1185">Reference proteome</keyword>
<accession>A0A3N6MRM2</accession>
<gene>
    <name evidence="2" type="ORF">EA462_14735</name>
</gene>
<protein>
    <recommendedName>
        <fullName evidence="4">DUF2975 domain-containing protein</fullName>
    </recommendedName>
</protein>
<evidence type="ECO:0000313" key="3">
    <source>
        <dbReference type="Proteomes" id="UP000273828"/>
    </source>
</evidence>
<dbReference type="Pfam" id="PF25957">
    <property type="entry name" value="DUF7994"/>
    <property type="match status" value="1"/>
</dbReference>